<sequence length="303" mass="31845">MVRTSEAGTAVTSDGVNSGLANPRVVMQTPPSLGTPTTASTKLSSEESTATDRPHQFHHNPQFQHHHHHHQQQQQQQQLTLSCNPLLLPPSMSVGSVGPYDHSSQTLSVTGYNQSNGVPLTGGPLKRTIVHKYHSFRKILPKSPEHFMQTATLHTIPNLGSTSPGLTQLPVLGTSGGGAPGAASTGMRVYRNASFPQSNLLSCDTASETAYFVDIPANLTDISSGSSCTMGHSASLGFQAYASVTATTNTTTTAAVSSPLVNNPASQLLKSLLEKGDGKEATNTVLTIPVHPHHLAAVPAPKK</sequence>
<dbReference type="EMBL" id="UZAN01045770">
    <property type="protein sequence ID" value="VDP83168.1"/>
    <property type="molecule type" value="Genomic_DNA"/>
</dbReference>
<dbReference type="Proteomes" id="UP000272942">
    <property type="component" value="Unassembled WGS sequence"/>
</dbReference>
<reference evidence="4" key="1">
    <citation type="submission" date="2016-06" db="UniProtKB">
        <authorList>
            <consortium name="WormBaseParasite"/>
        </authorList>
    </citation>
    <scope>IDENTIFICATION</scope>
</reference>
<evidence type="ECO:0000256" key="1">
    <source>
        <dbReference type="SAM" id="MobiDB-lite"/>
    </source>
</evidence>
<feature type="compositionally biased region" description="Polar residues" evidence="1">
    <location>
        <begin position="1"/>
        <end position="20"/>
    </location>
</feature>
<dbReference type="WBParaSite" id="ECPE_0000831301-mRNA-1">
    <property type="protein sequence ID" value="ECPE_0000831301-mRNA-1"/>
    <property type="gene ID" value="ECPE_0000831301"/>
</dbReference>
<feature type="region of interest" description="Disordered" evidence="1">
    <location>
        <begin position="1"/>
        <end position="79"/>
    </location>
</feature>
<keyword evidence="3" id="KW-1185">Reference proteome</keyword>
<evidence type="ECO:0000313" key="2">
    <source>
        <dbReference type="EMBL" id="VDP83168.1"/>
    </source>
</evidence>
<dbReference type="AlphaFoldDB" id="A0A183AMV2"/>
<gene>
    <name evidence="2" type="ORF">ECPE_LOCUS8287</name>
</gene>
<evidence type="ECO:0000313" key="3">
    <source>
        <dbReference type="Proteomes" id="UP000272942"/>
    </source>
</evidence>
<protein>
    <submittedName>
        <fullName evidence="4">Fork-head domain-containing protein</fullName>
    </submittedName>
</protein>
<feature type="compositionally biased region" description="Polar residues" evidence="1">
    <location>
        <begin position="29"/>
        <end position="48"/>
    </location>
</feature>
<dbReference type="OrthoDB" id="10662847at2759"/>
<proteinExistence type="predicted"/>
<reference evidence="2 3" key="2">
    <citation type="submission" date="2018-11" db="EMBL/GenBank/DDBJ databases">
        <authorList>
            <consortium name="Pathogen Informatics"/>
        </authorList>
    </citation>
    <scope>NUCLEOTIDE SEQUENCE [LARGE SCALE GENOMIC DNA]</scope>
    <source>
        <strain evidence="2 3">Egypt</strain>
    </source>
</reference>
<name>A0A183AMV2_9TREM</name>
<evidence type="ECO:0000313" key="4">
    <source>
        <dbReference type="WBParaSite" id="ECPE_0000831301-mRNA-1"/>
    </source>
</evidence>
<accession>A0A183AMV2</accession>
<organism evidence="4">
    <name type="scientific">Echinostoma caproni</name>
    <dbReference type="NCBI Taxonomy" id="27848"/>
    <lineage>
        <taxon>Eukaryota</taxon>
        <taxon>Metazoa</taxon>
        <taxon>Spiralia</taxon>
        <taxon>Lophotrochozoa</taxon>
        <taxon>Platyhelminthes</taxon>
        <taxon>Trematoda</taxon>
        <taxon>Digenea</taxon>
        <taxon>Plagiorchiida</taxon>
        <taxon>Echinostomata</taxon>
        <taxon>Echinostomatoidea</taxon>
        <taxon>Echinostomatidae</taxon>
        <taxon>Echinostoma</taxon>
    </lineage>
</organism>